<protein>
    <submittedName>
        <fullName evidence="3">Capsular polysaccharide biosynthesis protein</fullName>
    </submittedName>
</protein>
<gene>
    <name evidence="3" type="primary">capB</name>
    <name evidence="3" type="ORF">Thert_00737</name>
</gene>
<dbReference type="RefSeq" id="WP_094396917.1">
    <property type="nucleotide sequence ID" value="NZ_CP016893.1"/>
</dbReference>
<reference evidence="3 4" key="1">
    <citation type="submission" date="2016-08" db="EMBL/GenBank/DDBJ databases">
        <title>A novel genetic cassette of butanologenic Thermoanaerobacterium thermosaccharolyticum that directly convert cellulose to butanol.</title>
        <authorList>
            <person name="Li T."/>
            <person name="He J."/>
        </authorList>
    </citation>
    <scope>NUCLEOTIDE SEQUENCE [LARGE SCALE GENOMIC DNA]</scope>
    <source>
        <strain evidence="3 4">TG57</strain>
    </source>
</reference>
<organism evidence="3 4">
    <name type="scientific">Thermoanaerobacterium thermosaccharolyticum</name>
    <name type="common">Clostridium thermosaccharolyticum</name>
    <dbReference type="NCBI Taxonomy" id="1517"/>
    <lineage>
        <taxon>Bacteria</taxon>
        <taxon>Bacillati</taxon>
        <taxon>Bacillota</taxon>
        <taxon>Clostridia</taxon>
        <taxon>Thermoanaerobacterales</taxon>
        <taxon>Thermoanaerobacteraceae</taxon>
        <taxon>Thermoanaerobacterium</taxon>
    </lineage>
</organism>
<evidence type="ECO:0000313" key="3">
    <source>
        <dbReference type="EMBL" id="AST56895.1"/>
    </source>
</evidence>
<feature type="domain" description="Capsule synthesis protein CapA" evidence="2">
    <location>
        <begin position="61"/>
        <end position="289"/>
    </location>
</feature>
<accession>A0A223HX90</accession>
<dbReference type="Gene3D" id="3.60.21.10">
    <property type="match status" value="1"/>
</dbReference>
<evidence type="ECO:0000313" key="4">
    <source>
        <dbReference type="Proteomes" id="UP000214975"/>
    </source>
</evidence>
<dbReference type="EMBL" id="CP016893">
    <property type="protein sequence ID" value="AST56895.1"/>
    <property type="molecule type" value="Genomic_DNA"/>
</dbReference>
<dbReference type="SUPFAM" id="SSF56300">
    <property type="entry name" value="Metallo-dependent phosphatases"/>
    <property type="match status" value="1"/>
</dbReference>
<sequence>MKKFIVSLLIMIIAFAISYEITIGEQGNAAKGASKLKGSKSFYSSSLLNNEKDKNSSVEITISAAGDTTLGSDESFGDEYTFDSEFKKHNGDYGYFTQNVKDIFKRDDLTIVNLEGTFTNAVKEADKEYKFKGNPLYVNILKDGGIDAVNLANNHSFDYGRQGFDDTVYTLKKAGVGYFGYGYKYIKDIKGIKIGVLGYTGWSFPNDLKEQIKADISDMKKQVSLVVVCFHWGDEGKYYPNKTQIAIGHYAVDEGADLVLGTHPHVIEGIEKYNGKYIVYSLGNFVFGGNRNPSDKDAFIFQQTFTFDETKSLIKSSNMNLIPISISSVKGRNDFRPVILEGGEKERVLKKIEDLSRSL</sequence>
<dbReference type="CDD" id="cd07381">
    <property type="entry name" value="MPP_CapA"/>
    <property type="match status" value="1"/>
</dbReference>
<dbReference type="InterPro" id="IPR029052">
    <property type="entry name" value="Metallo-depent_PP-like"/>
</dbReference>
<proteinExistence type="inferred from homology"/>
<dbReference type="InterPro" id="IPR019079">
    <property type="entry name" value="Capsule_synth_CapA"/>
</dbReference>
<evidence type="ECO:0000256" key="1">
    <source>
        <dbReference type="ARBA" id="ARBA00005662"/>
    </source>
</evidence>
<comment type="similarity">
    <text evidence="1">Belongs to the CapA family.</text>
</comment>
<dbReference type="InterPro" id="IPR052169">
    <property type="entry name" value="CW_Biosynth-Accessory"/>
</dbReference>
<dbReference type="Proteomes" id="UP000214975">
    <property type="component" value="Chromosome"/>
</dbReference>
<dbReference type="PANTHER" id="PTHR33393:SF11">
    <property type="entry name" value="POLYGLUTAMINE SYNTHESIS ACCESSORY PROTEIN RV0574C-RELATED"/>
    <property type="match status" value="1"/>
</dbReference>
<dbReference type="PANTHER" id="PTHR33393">
    <property type="entry name" value="POLYGLUTAMINE SYNTHESIS ACCESSORY PROTEIN RV0574C-RELATED"/>
    <property type="match status" value="1"/>
</dbReference>
<dbReference type="SMART" id="SM00854">
    <property type="entry name" value="PGA_cap"/>
    <property type="match status" value="1"/>
</dbReference>
<evidence type="ECO:0000259" key="2">
    <source>
        <dbReference type="SMART" id="SM00854"/>
    </source>
</evidence>
<dbReference type="AlphaFoldDB" id="A0A223HX90"/>
<name>A0A223HX90_THETR</name>
<dbReference type="Pfam" id="PF09587">
    <property type="entry name" value="PGA_cap"/>
    <property type="match status" value="1"/>
</dbReference>